<accession>A0A5N8WGN3</accession>
<evidence type="ECO:0000313" key="3">
    <source>
        <dbReference type="Proteomes" id="UP000326979"/>
    </source>
</evidence>
<dbReference type="OrthoDB" id="3538665at2"/>
<dbReference type="AlphaFoldDB" id="A0A5N8WGN3"/>
<reference evidence="2 3" key="1">
    <citation type="submission" date="2019-07" db="EMBL/GenBank/DDBJ databases">
        <title>New species of Amycolatopsis and Streptomyces.</title>
        <authorList>
            <person name="Duangmal K."/>
            <person name="Teo W.F.A."/>
            <person name="Lipun K."/>
        </authorList>
    </citation>
    <scope>NUCLEOTIDE SEQUENCE [LARGE SCALE GENOMIC DNA]</scope>
    <source>
        <strain evidence="2 3">TISTR 2346</strain>
    </source>
</reference>
<name>A0A5N8WGN3_9ACTN</name>
<evidence type="ECO:0000313" key="2">
    <source>
        <dbReference type="EMBL" id="MPY46036.1"/>
    </source>
</evidence>
<dbReference type="InterPro" id="IPR025296">
    <property type="entry name" value="DUF4158"/>
</dbReference>
<proteinExistence type="predicted"/>
<evidence type="ECO:0000259" key="1">
    <source>
        <dbReference type="Pfam" id="PF13700"/>
    </source>
</evidence>
<gene>
    <name evidence="2" type="ORF">FNH04_40880</name>
</gene>
<dbReference type="Pfam" id="PF13700">
    <property type="entry name" value="DUF4158"/>
    <property type="match status" value="1"/>
</dbReference>
<dbReference type="Proteomes" id="UP000326979">
    <property type="component" value="Unassembled WGS sequence"/>
</dbReference>
<keyword evidence="3" id="KW-1185">Reference proteome</keyword>
<organism evidence="2 3">
    <name type="scientific">Streptomyces phyllanthi</name>
    <dbReference type="NCBI Taxonomy" id="1803180"/>
    <lineage>
        <taxon>Bacteria</taxon>
        <taxon>Bacillati</taxon>
        <taxon>Actinomycetota</taxon>
        <taxon>Actinomycetes</taxon>
        <taxon>Kitasatosporales</taxon>
        <taxon>Streptomycetaceae</taxon>
        <taxon>Streptomyces</taxon>
    </lineage>
</organism>
<protein>
    <submittedName>
        <fullName evidence="2">DUF4158 domain-containing protein</fullName>
    </submittedName>
</protein>
<feature type="domain" description="DUF4158" evidence="1">
    <location>
        <begin position="12"/>
        <end position="71"/>
    </location>
</feature>
<comment type="caution">
    <text evidence="2">The sequence shown here is derived from an EMBL/GenBank/DDBJ whole genome shotgun (WGS) entry which is preliminary data.</text>
</comment>
<sequence>MRSGTRNAAGCRTSTREIQERFQYRDFGDRTWGAGVPQLPVRAGVDERRGPVALFDHAVTWLRRHRVLLPGGPYGG</sequence>
<dbReference type="EMBL" id="VJZE01000563">
    <property type="protein sequence ID" value="MPY46036.1"/>
    <property type="molecule type" value="Genomic_DNA"/>
</dbReference>
<dbReference type="RefSeq" id="WP_152791247.1">
    <property type="nucleotide sequence ID" value="NZ_JBHUMN010000004.1"/>
</dbReference>